<feature type="site" description="Transition state stabilizer; via amide nitrogen" evidence="9">
    <location>
        <position position="970"/>
    </location>
</feature>
<dbReference type="GO" id="GO:0006508">
    <property type="term" value="P:proteolysis"/>
    <property type="evidence" value="ECO:0007669"/>
    <property type="project" value="UniProtKB-UniRule"/>
</dbReference>
<accession>A0A3P1Z630</accession>
<dbReference type="Gene3D" id="3.30.750.44">
    <property type="match status" value="1"/>
</dbReference>
<protein>
    <recommendedName>
        <fullName evidence="7">Tricorn protease homolog</fullName>
        <ecNumber evidence="7">3.4.21.-</ecNumber>
    </recommendedName>
</protein>
<sequence length="1080" mass="122175">MKRKQLWSLMCAMFVAAQQGQAEEARLLRFPATNGNDIVFSYAGDLYKVSARGGEAKRLTSHVGYEMFPRFSPDGKTIAFTGQYDGNTEVYTIPADGGEPLRVTYTATNQRDDVGDRMGPNNIVTAWTADGEKIVYRNRISSGFNGKLYTVAKEGGLSEVIPLPEGGFCSFSPDGKRLAYNRVMREFRTWKYYQGGMADDVWIYDAGKKTVENITNNRAQDIFPMWVGNEIYFISDRDRTMNLFVYDTKTKTTSKVTDFTEYDIKFPSTNGKLIVFENAGYIYRFDPATKKAEKVSVTLSSDHVYARNEIKDGGRYMRSASLSPDGKRVVVTARGEVFNLPVEKGVTKNIVRTPGAHERSATWSPDGKHIAYISDATGETELYMQPAEGGQAVQLTKNNDTYIRDFEWSPDSKSIVYTDRKNRINLLNVETKQVTEVLRDPKKEPYDVTFSPDSKWLAYTRMADNEYDIIYLYRIADKKEIQVTDRWYDSGSPTFSTDGKYLVFSSMRDFNPTYGSKEWNHVYGYSNGVYLALLTQDTPSPFLTKDDGSKAEPKKVEIKVEEGKKKETDEKKKPEGVTVKVDEDGLSERIVKLPLPQGYHGSFYSDGQKVYYSRNNSTYVYDLNKQKEETVAEGARMWVEPGGKKAGFFKNRQVFVKDIPSGRIDLKDPVNFSDMKITIDYAKEWSQIYDEAWRAFRDGFYLENMHGVDWKAMKQKYAVLLPYVKNRQDLTYLIGEMIGELNCGHAYVNTGEMDRPKRIKTGLLGAEISRDKSGFFRLEKILPGESWSPSLRSPLTEPGIKAQVGDFIVAIDGVPTNTVNDLFALLVGKADVPTELSLNSKAQLNGARKVVIRPLEEEHSLYHYQWVKNNIAKVDKASGGKIGYIYIPDMGVEGLNEFAKYFYPQLDKEGLIIDDRANGGGNVSPMILERLAREPYRMTMRRGSTHNGTVPNAVQVGPKVCLINKYSASDGDLFPWGFRALKLGKLIGTRTWGGIVGITASLPFIDGTDVRVPFFTSYDMNGNWMVENEGVEPDILIDNDPVKEWNGEDEQLNRAIEEVMKELKNRKPLPKTPAPRVWNK</sequence>
<name>A0A3P1Z630_TANFO</name>
<evidence type="ECO:0000313" key="12">
    <source>
        <dbReference type="EMBL" id="RRD76653.1"/>
    </source>
</evidence>
<evidence type="ECO:0000256" key="4">
    <source>
        <dbReference type="ARBA" id="ARBA00022670"/>
    </source>
</evidence>
<dbReference type="RefSeq" id="WP_124789650.1">
    <property type="nucleotide sequence ID" value="NZ_RQYN01000012.1"/>
</dbReference>
<dbReference type="Gene3D" id="2.30.42.10">
    <property type="match status" value="1"/>
</dbReference>
<dbReference type="SUPFAM" id="SSF50156">
    <property type="entry name" value="PDZ domain-like"/>
    <property type="match status" value="1"/>
</dbReference>
<comment type="caution">
    <text evidence="12">The sequence shown here is derived from an EMBL/GenBank/DDBJ whole genome shotgun (WGS) entry which is preliminary data.</text>
</comment>
<dbReference type="InterPro" id="IPR029045">
    <property type="entry name" value="ClpP/crotonase-like_dom_sf"/>
</dbReference>
<dbReference type="SUPFAM" id="SSF69304">
    <property type="entry name" value="Tricorn protease N-terminal domain"/>
    <property type="match status" value="1"/>
</dbReference>
<dbReference type="InterPro" id="IPR012393">
    <property type="entry name" value="Tricorn_protease"/>
</dbReference>
<comment type="function">
    <text evidence="7">Degrades oligopeptides.</text>
</comment>
<dbReference type="SMART" id="SM00245">
    <property type="entry name" value="TSPc"/>
    <property type="match status" value="1"/>
</dbReference>
<dbReference type="CDD" id="cd07562">
    <property type="entry name" value="Peptidase_S41_TRI"/>
    <property type="match status" value="1"/>
</dbReference>
<evidence type="ECO:0000256" key="2">
    <source>
        <dbReference type="ARBA" id="ARBA00008524"/>
    </source>
</evidence>
<feature type="domain" description="Tail specific protease" evidence="11">
    <location>
        <begin position="848"/>
        <end position="1038"/>
    </location>
</feature>
<dbReference type="SUPFAM" id="SSF52096">
    <property type="entry name" value="ClpP/crotonase"/>
    <property type="match status" value="1"/>
</dbReference>
<dbReference type="InterPro" id="IPR036034">
    <property type="entry name" value="PDZ_sf"/>
</dbReference>
<evidence type="ECO:0000256" key="9">
    <source>
        <dbReference type="PIRSR" id="PIRSR036421-3"/>
    </source>
</evidence>
<dbReference type="AlphaFoldDB" id="A0A3P1Z630"/>
<evidence type="ECO:0000259" key="11">
    <source>
        <dbReference type="SMART" id="SM00245"/>
    </source>
</evidence>
<dbReference type="GO" id="GO:0005737">
    <property type="term" value="C:cytoplasm"/>
    <property type="evidence" value="ECO:0007669"/>
    <property type="project" value="UniProtKB-SubCell"/>
</dbReference>
<dbReference type="EC" id="3.4.21.-" evidence="7"/>
<dbReference type="Gene3D" id="3.90.226.10">
    <property type="entry name" value="2-enoyl-CoA Hydratase, Chain A, domain 1"/>
    <property type="match status" value="1"/>
</dbReference>
<organism evidence="12 13">
    <name type="scientific">Tannerella forsythia</name>
    <name type="common">Bacteroides forsythus</name>
    <dbReference type="NCBI Taxonomy" id="28112"/>
    <lineage>
        <taxon>Bacteria</taxon>
        <taxon>Pseudomonadati</taxon>
        <taxon>Bacteroidota</taxon>
        <taxon>Bacteroidia</taxon>
        <taxon>Bacteroidales</taxon>
        <taxon>Tannerellaceae</taxon>
        <taxon>Tannerella</taxon>
    </lineage>
</organism>
<evidence type="ECO:0000256" key="3">
    <source>
        <dbReference type="ARBA" id="ARBA00022490"/>
    </source>
</evidence>
<dbReference type="InterPro" id="IPR029414">
    <property type="entry name" value="Tricorn_PDZ"/>
</dbReference>
<dbReference type="InterPro" id="IPR015943">
    <property type="entry name" value="WD40/YVTN_repeat-like_dom_sf"/>
</dbReference>
<dbReference type="SUPFAM" id="SSF82171">
    <property type="entry name" value="DPP6 N-terminal domain-like"/>
    <property type="match status" value="1"/>
</dbReference>
<dbReference type="InterPro" id="IPR005151">
    <property type="entry name" value="Tail-specific_protease"/>
</dbReference>
<evidence type="ECO:0000256" key="8">
    <source>
        <dbReference type="PIRSR" id="PIRSR036421-1"/>
    </source>
</evidence>
<reference evidence="12 13" key="1">
    <citation type="submission" date="2018-11" db="EMBL/GenBank/DDBJ databases">
        <title>Genomes From Bacteria Associated with the Canine Oral Cavity: a Test Case for Automated Genome-Based Taxonomic Assignment.</title>
        <authorList>
            <person name="Coil D.A."/>
            <person name="Jospin G."/>
            <person name="Darling A.E."/>
            <person name="Wallis C."/>
            <person name="Davis I.J."/>
            <person name="Harris S."/>
            <person name="Eisen J.A."/>
            <person name="Holcombe L.J."/>
            <person name="O'Flynn C."/>
        </authorList>
    </citation>
    <scope>NUCLEOTIDE SEQUENCE [LARGE SCALE GENOMIC DNA]</scope>
    <source>
        <strain evidence="12 13">OH1426_COT-023</strain>
    </source>
</reference>
<dbReference type="Gene3D" id="2.120.10.60">
    <property type="entry name" value="Tricorn protease N-terminal domain"/>
    <property type="match status" value="1"/>
</dbReference>
<dbReference type="Pfam" id="PF26549">
    <property type="entry name" value="Tricorn_N"/>
    <property type="match status" value="1"/>
</dbReference>
<feature type="active site" description="Charge relay system" evidence="8">
    <location>
        <position position="1027"/>
    </location>
</feature>
<dbReference type="PANTHER" id="PTHR43253">
    <property type="entry name" value="TRICORN PROTEASE HOMOLOG 2-RELATED"/>
    <property type="match status" value="1"/>
</dbReference>
<evidence type="ECO:0000256" key="10">
    <source>
        <dbReference type="SAM" id="MobiDB-lite"/>
    </source>
</evidence>
<dbReference type="Pfam" id="PF14685">
    <property type="entry name" value="PDZ_Tricorn"/>
    <property type="match status" value="1"/>
</dbReference>
<evidence type="ECO:0000256" key="6">
    <source>
        <dbReference type="ARBA" id="ARBA00022825"/>
    </source>
</evidence>
<keyword evidence="3 7" id="KW-0963">Cytoplasm</keyword>
<dbReference type="Gene3D" id="2.130.10.10">
    <property type="entry name" value="YVTN repeat-like/Quinoprotein amine dehydrogenase"/>
    <property type="match status" value="1"/>
</dbReference>
<dbReference type="PIRSF" id="PIRSF036421">
    <property type="entry name" value="Tricorn_protease"/>
    <property type="match status" value="1"/>
</dbReference>
<gene>
    <name evidence="12" type="ORF">EII41_04805</name>
</gene>
<dbReference type="CDD" id="cd10828">
    <property type="entry name" value="cpPDZ_Tricorn-protease"/>
    <property type="match status" value="1"/>
</dbReference>
<dbReference type="Proteomes" id="UP000279860">
    <property type="component" value="Unassembled WGS sequence"/>
</dbReference>
<feature type="active site" description="Nucleophile" evidence="8">
    <location>
        <position position="969"/>
    </location>
</feature>
<dbReference type="Pfam" id="PF26550">
    <property type="entry name" value="Tricorn_2nd"/>
    <property type="match status" value="1"/>
</dbReference>
<feature type="region of interest" description="Disordered" evidence="10">
    <location>
        <begin position="542"/>
        <end position="575"/>
    </location>
</feature>
<evidence type="ECO:0000256" key="7">
    <source>
        <dbReference type="PIRNR" id="PIRNR036421"/>
    </source>
</evidence>
<dbReference type="GO" id="GO:0008236">
    <property type="term" value="F:serine-type peptidase activity"/>
    <property type="evidence" value="ECO:0007669"/>
    <property type="project" value="UniProtKB-UniRule"/>
</dbReference>
<dbReference type="EMBL" id="RQYN01000012">
    <property type="protein sequence ID" value="RRD76653.1"/>
    <property type="molecule type" value="Genomic_DNA"/>
</dbReference>
<keyword evidence="4 7" id="KW-0645">Protease</keyword>
<evidence type="ECO:0000256" key="1">
    <source>
        <dbReference type="ARBA" id="ARBA00004496"/>
    </source>
</evidence>
<feature type="active site" description="Charge relay system" evidence="8">
    <location>
        <position position="745"/>
    </location>
</feature>
<comment type="subcellular location">
    <subcellularLocation>
        <location evidence="1 7">Cytoplasm</location>
    </subcellularLocation>
</comment>
<evidence type="ECO:0000313" key="13">
    <source>
        <dbReference type="Proteomes" id="UP000279860"/>
    </source>
</evidence>
<dbReference type="InterPro" id="IPR028204">
    <property type="entry name" value="Tricorn_C1"/>
</dbReference>
<dbReference type="Pfam" id="PF03572">
    <property type="entry name" value="Peptidase_S41"/>
    <property type="match status" value="1"/>
</dbReference>
<feature type="compositionally biased region" description="Basic and acidic residues" evidence="10">
    <location>
        <begin position="544"/>
        <end position="575"/>
    </location>
</feature>
<dbReference type="Pfam" id="PF14684">
    <property type="entry name" value="Tricorn_C1"/>
    <property type="match status" value="1"/>
</dbReference>
<dbReference type="PANTHER" id="PTHR43253:SF1">
    <property type="entry name" value="TRICORN PROTEASE HOMOLOG 2-RELATED"/>
    <property type="match status" value="1"/>
</dbReference>
<comment type="similarity">
    <text evidence="2 7">Belongs to the peptidase S41B family.</text>
</comment>
<evidence type="ECO:0000256" key="5">
    <source>
        <dbReference type="ARBA" id="ARBA00022801"/>
    </source>
</evidence>
<keyword evidence="5 7" id="KW-0378">Hydrolase</keyword>
<keyword evidence="6 7" id="KW-0720">Serine protease</keyword>
<proteinExistence type="inferred from homology"/>